<dbReference type="Gene3D" id="3.90.550.10">
    <property type="entry name" value="Spore Coat Polysaccharide Biosynthesis Protein SpsA, Chain A"/>
    <property type="match status" value="1"/>
</dbReference>
<dbReference type="EMBL" id="HBHU01001064">
    <property type="protein sequence ID" value="CAE0008796.1"/>
    <property type="molecule type" value="Transcribed_RNA"/>
</dbReference>
<gene>
    <name evidence="1" type="ORF">CLAU1311_LOCUS656</name>
</gene>
<accession>A0A7S3DYN8</accession>
<dbReference type="AlphaFoldDB" id="A0A7S3DYN8"/>
<sequence length="189" mass="21773">MDSRRWLMRRHEIVRKLFKGIHWSTSLVYRDQVSTAYKLELSVTPYKCLPVLIDIDTAADAELWLERVANNPNINRRLEKRKAEARRPSFMGGISGDSQQSLVLEKNYYKVIFDKLKVHFPHAAKAKKDGQGSLAANLSAAAPSISWTIAESLKRILTSPPKRTELPKDRRRSQIAKQLAKRLEYEDQE</sequence>
<organism evidence="1">
    <name type="scientific">Chloropicon laureae</name>
    <dbReference type="NCBI Taxonomy" id="464258"/>
    <lineage>
        <taxon>Eukaryota</taxon>
        <taxon>Viridiplantae</taxon>
        <taxon>Chlorophyta</taxon>
        <taxon>Chloropicophyceae</taxon>
        <taxon>Chloropicales</taxon>
        <taxon>Chloropicaceae</taxon>
        <taxon>Chloropicon</taxon>
    </lineage>
</organism>
<dbReference type="InterPro" id="IPR029044">
    <property type="entry name" value="Nucleotide-diphossugar_trans"/>
</dbReference>
<proteinExistence type="predicted"/>
<name>A0A7S3DYN8_9CHLO</name>
<reference evidence="1" key="1">
    <citation type="submission" date="2021-01" db="EMBL/GenBank/DDBJ databases">
        <authorList>
            <person name="Corre E."/>
            <person name="Pelletier E."/>
            <person name="Niang G."/>
            <person name="Scheremetjew M."/>
            <person name="Finn R."/>
            <person name="Kale V."/>
            <person name="Holt S."/>
            <person name="Cochrane G."/>
            <person name="Meng A."/>
            <person name="Brown T."/>
            <person name="Cohen L."/>
        </authorList>
    </citation>
    <scope>NUCLEOTIDE SEQUENCE</scope>
    <source>
        <strain evidence="1">RCC856</strain>
    </source>
</reference>
<evidence type="ECO:0000313" key="1">
    <source>
        <dbReference type="EMBL" id="CAE0008796.1"/>
    </source>
</evidence>
<protein>
    <submittedName>
        <fullName evidence="1">Uncharacterized protein</fullName>
    </submittedName>
</protein>